<evidence type="ECO:0008006" key="3">
    <source>
        <dbReference type="Google" id="ProtNLM"/>
    </source>
</evidence>
<dbReference type="AlphaFoldDB" id="A0A327NNX3"/>
<evidence type="ECO:0000313" key="2">
    <source>
        <dbReference type="Proteomes" id="UP000249016"/>
    </source>
</evidence>
<dbReference type="EMBL" id="QLII01000001">
    <property type="protein sequence ID" value="RAI75706.1"/>
    <property type="molecule type" value="Genomic_DNA"/>
</dbReference>
<reference evidence="1 2" key="1">
    <citation type="submission" date="2018-06" db="EMBL/GenBank/DDBJ databases">
        <title>Spirosoma sp. HMF3257 Genome sequencing and assembly.</title>
        <authorList>
            <person name="Kang H."/>
            <person name="Cha I."/>
            <person name="Kim H."/>
            <person name="Kang J."/>
            <person name="Joh K."/>
        </authorList>
    </citation>
    <scope>NUCLEOTIDE SEQUENCE [LARGE SCALE GENOMIC DNA]</scope>
    <source>
        <strain evidence="1 2">HMF3257</strain>
    </source>
</reference>
<evidence type="ECO:0000313" key="1">
    <source>
        <dbReference type="EMBL" id="RAI75706.1"/>
    </source>
</evidence>
<proteinExistence type="predicted"/>
<gene>
    <name evidence="1" type="ORF">HMF3257_18915</name>
</gene>
<dbReference type="Proteomes" id="UP000249016">
    <property type="component" value="Unassembled WGS sequence"/>
</dbReference>
<protein>
    <recommendedName>
        <fullName evidence="3">Ig-like domain-containing protein</fullName>
    </recommendedName>
</protein>
<organism evidence="1 2">
    <name type="scientific">Spirosoma telluris</name>
    <dbReference type="NCBI Taxonomy" id="2183553"/>
    <lineage>
        <taxon>Bacteria</taxon>
        <taxon>Pseudomonadati</taxon>
        <taxon>Bacteroidota</taxon>
        <taxon>Cytophagia</taxon>
        <taxon>Cytophagales</taxon>
        <taxon>Cytophagaceae</taxon>
        <taxon>Spirosoma</taxon>
    </lineage>
</organism>
<name>A0A327NNX3_9BACT</name>
<accession>A0A327NNX3</accession>
<comment type="caution">
    <text evidence="1">The sequence shown here is derived from an EMBL/GenBank/DDBJ whole genome shotgun (WGS) entry which is preliminary data.</text>
</comment>
<keyword evidence="2" id="KW-1185">Reference proteome</keyword>
<dbReference type="OrthoDB" id="1488158at2"/>
<dbReference type="RefSeq" id="WP_111344405.1">
    <property type="nucleotide sequence ID" value="NZ_QLII01000001.1"/>
</dbReference>
<sequence>MTWSNSTTGLTLITPALTNSTSYTATCTTGTGSTTTAVGNVTVMPQAVLSLQASATLVTVGSPLSLSAIGCVGTVNWSTGATGATLSVTPASPTNTYSATCTTGPGCFTTASITVNTAPPASLVVLSATVCYGNSATLVASGCTGTVTWSNSTTGLTLITPALTNSTSYTATCTTGTGSTTTAVGTVTVMPQAVLSLQASATLVTVGSPLSLSAIGCVGTVNWSTGATGATLSVTPANPTNTYSATCTTGPGCFTTASITVNTAPPLVWSSSRPRFVMAIRLPWLLRAVRAR</sequence>